<sequence length="359" mass="40769">MPVPTASRPNGSCAKTPEHTPLPVETPPTDANRGICRLHFLESEEQDSLDHPRYRVAIQSELFTAVRSCPLCDAELIHYGMIARVEHLLAQACKAEGNVTALRKRYDYAYEPFERLEELEEDVAGVMEDFRNETNNLSQPTKDSLFTQLHKVLNKNKNKIWGRDLDYLELLLLDRHSIPEAIQIWYTFKLDWAQEDFATQVQMLGKQLDPLIDQLHELEYALHDLYADLHEIDGFSDLEIASEIQTVFGSTTLADEVAEEVEEWSCCQDDTGLNFEYTEIQSNWLHRTIGRFRSGLSSLGLSGCVEREDRTADVYTAVTNAMEEVYDLAEVGESVDSEGVMDSDYGDEDAMDFAVLDSP</sequence>
<evidence type="ECO:0000313" key="3">
    <source>
        <dbReference type="Proteomes" id="UP000293823"/>
    </source>
</evidence>
<evidence type="ECO:0000313" key="2">
    <source>
        <dbReference type="EMBL" id="RYO35188.1"/>
    </source>
</evidence>
<dbReference type="EMBL" id="PEJP01000071">
    <property type="protein sequence ID" value="RYO35188.1"/>
    <property type="molecule type" value="Genomic_DNA"/>
</dbReference>
<comment type="caution">
    <text evidence="2">The sequence shown here is derived from an EMBL/GenBank/DDBJ whole genome shotgun (WGS) entry which is preliminary data.</text>
</comment>
<gene>
    <name evidence="2" type="ORF">AA0113_g11544</name>
</gene>
<evidence type="ECO:0000256" key="1">
    <source>
        <dbReference type="SAM" id="MobiDB-lite"/>
    </source>
</evidence>
<name>A0A4Q4Q6I4_9PLEO</name>
<accession>A0A4Q4Q6I4</accession>
<dbReference type="OrthoDB" id="3800401at2759"/>
<keyword evidence="3" id="KW-1185">Reference proteome</keyword>
<reference evidence="3" key="1">
    <citation type="journal article" date="2019" name="bioRxiv">
        <title>Genomics, evolutionary history and diagnostics of the Alternaria alternata species group including apple and Asian pear pathotypes.</title>
        <authorList>
            <person name="Armitage A.D."/>
            <person name="Cockerton H.M."/>
            <person name="Sreenivasaprasad S."/>
            <person name="Woodhall J.W."/>
            <person name="Lane C.R."/>
            <person name="Harrison R.J."/>
            <person name="Clarkson J.P."/>
        </authorList>
    </citation>
    <scope>NUCLEOTIDE SEQUENCE [LARGE SCALE GENOMIC DNA]</scope>
    <source>
        <strain evidence="3">RGR 97.0016</strain>
    </source>
</reference>
<dbReference type="AlphaFoldDB" id="A0A4Q4Q6I4"/>
<organism evidence="2 3">
    <name type="scientific">Alternaria arborescens</name>
    <dbReference type="NCBI Taxonomy" id="156630"/>
    <lineage>
        <taxon>Eukaryota</taxon>
        <taxon>Fungi</taxon>
        <taxon>Dikarya</taxon>
        <taxon>Ascomycota</taxon>
        <taxon>Pezizomycotina</taxon>
        <taxon>Dothideomycetes</taxon>
        <taxon>Pleosporomycetidae</taxon>
        <taxon>Pleosporales</taxon>
        <taxon>Pleosporineae</taxon>
        <taxon>Pleosporaceae</taxon>
        <taxon>Alternaria</taxon>
        <taxon>Alternaria sect. Alternaria</taxon>
    </lineage>
</organism>
<feature type="region of interest" description="Disordered" evidence="1">
    <location>
        <begin position="1"/>
        <end position="29"/>
    </location>
</feature>
<protein>
    <submittedName>
        <fullName evidence="2">Uncharacterized protein</fullName>
    </submittedName>
</protein>
<dbReference type="Proteomes" id="UP000293823">
    <property type="component" value="Unassembled WGS sequence"/>
</dbReference>
<proteinExistence type="predicted"/>